<sequence>MEISCPSGSGSTFWAHEWDKHGTGWGNVQLVQYEREYRSEVGYDPGVECNMNASNTSQLYQIYLCIDTSGKNLVECPGLLDGGGNGRFQYHNICSLVGPETN</sequence>
<name>A0ACC0YPT8_9ROSI</name>
<organism evidence="1 2">
    <name type="scientific">Pistacia integerrima</name>
    <dbReference type="NCBI Taxonomy" id="434235"/>
    <lineage>
        <taxon>Eukaryota</taxon>
        <taxon>Viridiplantae</taxon>
        <taxon>Streptophyta</taxon>
        <taxon>Embryophyta</taxon>
        <taxon>Tracheophyta</taxon>
        <taxon>Spermatophyta</taxon>
        <taxon>Magnoliopsida</taxon>
        <taxon>eudicotyledons</taxon>
        <taxon>Gunneridae</taxon>
        <taxon>Pentapetalae</taxon>
        <taxon>rosids</taxon>
        <taxon>malvids</taxon>
        <taxon>Sapindales</taxon>
        <taxon>Anacardiaceae</taxon>
        <taxon>Pistacia</taxon>
    </lineage>
</organism>
<protein>
    <submittedName>
        <fullName evidence="1">Uncharacterized protein</fullName>
    </submittedName>
</protein>
<evidence type="ECO:0000313" key="1">
    <source>
        <dbReference type="EMBL" id="KAJ0039041.1"/>
    </source>
</evidence>
<dbReference type="EMBL" id="CM047741">
    <property type="protein sequence ID" value="KAJ0039041.1"/>
    <property type="molecule type" value="Genomic_DNA"/>
</dbReference>
<keyword evidence="2" id="KW-1185">Reference proteome</keyword>
<dbReference type="Proteomes" id="UP001163603">
    <property type="component" value="Chromosome 6"/>
</dbReference>
<comment type="caution">
    <text evidence="1">The sequence shown here is derived from an EMBL/GenBank/DDBJ whole genome shotgun (WGS) entry which is preliminary data.</text>
</comment>
<gene>
    <name evidence="1" type="ORF">Pint_22771</name>
</gene>
<proteinExistence type="predicted"/>
<accession>A0ACC0YPT8</accession>
<evidence type="ECO:0000313" key="2">
    <source>
        <dbReference type="Proteomes" id="UP001163603"/>
    </source>
</evidence>
<reference evidence="2" key="1">
    <citation type="journal article" date="2023" name="G3 (Bethesda)">
        <title>Genome assembly and association tests identify interacting loci associated with vigor, precocity, and sex in interspecific pistachio rootstocks.</title>
        <authorList>
            <person name="Palmer W."/>
            <person name="Jacygrad E."/>
            <person name="Sagayaradj S."/>
            <person name="Cavanaugh K."/>
            <person name="Han R."/>
            <person name="Bertier L."/>
            <person name="Beede B."/>
            <person name="Kafkas S."/>
            <person name="Golino D."/>
            <person name="Preece J."/>
            <person name="Michelmore R."/>
        </authorList>
    </citation>
    <scope>NUCLEOTIDE SEQUENCE [LARGE SCALE GENOMIC DNA]</scope>
</reference>